<accession>A0A848L7F3</accession>
<dbReference type="PANTHER" id="PTHR33744">
    <property type="entry name" value="CARBOHYDRATE DIACID REGULATOR"/>
    <property type="match status" value="1"/>
</dbReference>
<protein>
    <submittedName>
        <fullName evidence="4">PucR family transcriptional regulator</fullName>
    </submittedName>
</protein>
<evidence type="ECO:0000256" key="1">
    <source>
        <dbReference type="ARBA" id="ARBA00006754"/>
    </source>
</evidence>
<comment type="similarity">
    <text evidence="1">Belongs to the CdaR family.</text>
</comment>
<dbReference type="Pfam" id="PF13556">
    <property type="entry name" value="HTH_30"/>
    <property type="match status" value="1"/>
</dbReference>
<dbReference type="Proteomes" id="UP000550729">
    <property type="component" value="Unassembled WGS sequence"/>
</dbReference>
<organism evidence="4 5">
    <name type="scientific">Gordonia asplenii</name>
    <dbReference type="NCBI Taxonomy" id="2725283"/>
    <lineage>
        <taxon>Bacteria</taxon>
        <taxon>Bacillati</taxon>
        <taxon>Actinomycetota</taxon>
        <taxon>Actinomycetes</taxon>
        <taxon>Mycobacteriales</taxon>
        <taxon>Gordoniaceae</taxon>
        <taxon>Gordonia</taxon>
    </lineage>
</organism>
<dbReference type="InterPro" id="IPR051448">
    <property type="entry name" value="CdaR-like_regulators"/>
</dbReference>
<dbReference type="Pfam" id="PF17853">
    <property type="entry name" value="GGDEF_2"/>
    <property type="match status" value="1"/>
</dbReference>
<name>A0A848L7F3_9ACTN</name>
<evidence type="ECO:0000259" key="2">
    <source>
        <dbReference type="Pfam" id="PF13556"/>
    </source>
</evidence>
<dbReference type="InterPro" id="IPR025736">
    <property type="entry name" value="PucR_C-HTH_dom"/>
</dbReference>
<dbReference type="Gene3D" id="1.10.10.2840">
    <property type="entry name" value="PucR C-terminal helix-turn-helix domain"/>
    <property type="match status" value="1"/>
</dbReference>
<dbReference type="AlphaFoldDB" id="A0A848L7F3"/>
<evidence type="ECO:0000313" key="5">
    <source>
        <dbReference type="Proteomes" id="UP000550729"/>
    </source>
</evidence>
<comment type="caution">
    <text evidence="4">The sequence shown here is derived from an EMBL/GenBank/DDBJ whole genome shotgun (WGS) entry which is preliminary data.</text>
</comment>
<dbReference type="InterPro" id="IPR041522">
    <property type="entry name" value="CdaR_GGDEF"/>
</dbReference>
<evidence type="ECO:0000313" key="4">
    <source>
        <dbReference type="EMBL" id="NMO03508.1"/>
    </source>
</evidence>
<keyword evidence="5" id="KW-1185">Reference proteome</keyword>
<dbReference type="EMBL" id="JABBNB010000024">
    <property type="protein sequence ID" value="NMO03508.1"/>
    <property type="molecule type" value="Genomic_DNA"/>
</dbReference>
<dbReference type="InterPro" id="IPR042070">
    <property type="entry name" value="PucR_C-HTH_sf"/>
</dbReference>
<feature type="domain" description="PucR C-terminal helix-turn-helix" evidence="2">
    <location>
        <begin position="324"/>
        <end position="380"/>
    </location>
</feature>
<feature type="domain" description="CdaR GGDEF-like" evidence="3">
    <location>
        <begin position="172"/>
        <end position="277"/>
    </location>
</feature>
<proteinExistence type="inferred from homology"/>
<evidence type="ECO:0000259" key="3">
    <source>
        <dbReference type="Pfam" id="PF17853"/>
    </source>
</evidence>
<reference evidence="4 5" key="1">
    <citation type="submission" date="2020-04" db="EMBL/GenBank/DDBJ databases">
        <title>Gordonia sp. nov. TBRC 11910.</title>
        <authorList>
            <person name="Suriyachadkun C."/>
        </authorList>
    </citation>
    <scope>NUCLEOTIDE SEQUENCE [LARGE SCALE GENOMIC DNA]</scope>
    <source>
        <strain evidence="4 5">TBRC 11910</strain>
    </source>
</reference>
<sequence>MLASSDEIIDELQLASQQGTRYPAIVDDPEFVQADRQMGKTYLFHWLSSNLQDPGLRVPPCVDSGVRQYARDAVRRGMDMNDLGSWRGAQHTMWDRWVDGCFAATSDLTELRALIKVSERSVSTFIDDSILELNAYVDQERTELVRGVNAQRQATVQLLLEGAPIGRTLAETQLGYSLAGSHLAAIIWLDSNDDDATRLDAAAEVVLRLCDAPRRLTLNASTATLWLWLPAGVAPQVQRCEAALAELPGVHVAFGRPARDLDGFRRSHLDAASAQRVLARVGSARRVVRYEDVALVAVLTTDMAQADQFVADTLGDLATADRVLRETVLTYVRERFNGSSTAERMFTHRNTIERRLTRADQLLPQPLADDAASVVAALSLVALRDSP</sequence>
<gene>
    <name evidence="4" type="ORF">HH308_20030</name>
</gene>
<dbReference type="PANTHER" id="PTHR33744:SF1">
    <property type="entry name" value="DNA-BINDING TRANSCRIPTIONAL ACTIVATOR ADER"/>
    <property type="match status" value="1"/>
</dbReference>